<dbReference type="Proteomes" id="UP000184330">
    <property type="component" value="Unassembled WGS sequence"/>
</dbReference>
<protein>
    <submittedName>
        <fullName evidence="2">Uncharacterized protein</fullName>
    </submittedName>
</protein>
<organism evidence="2 3">
    <name type="scientific">Phialocephala subalpina</name>
    <dbReference type="NCBI Taxonomy" id="576137"/>
    <lineage>
        <taxon>Eukaryota</taxon>
        <taxon>Fungi</taxon>
        <taxon>Dikarya</taxon>
        <taxon>Ascomycota</taxon>
        <taxon>Pezizomycotina</taxon>
        <taxon>Leotiomycetes</taxon>
        <taxon>Helotiales</taxon>
        <taxon>Mollisiaceae</taxon>
        <taxon>Phialocephala</taxon>
        <taxon>Phialocephala fortinii species complex</taxon>
    </lineage>
</organism>
<feature type="region of interest" description="Disordered" evidence="1">
    <location>
        <begin position="76"/>
        <end position="121"/>
    </location>
</feature>
<sequence length="453" mass="50491">MLRLLAKQGRMAAPVESNLLDELYTALDRDPSSVYVHERLLEVWAELGDKGMTAGFASTLQQLDPNNELAAKFLGQETKPKLKSKQESDKKKPPKVGKEWNLSNLPGASSSRGESSNAQPVTNLSAQEKDLSNGYTILKLEAQMLQVELAAVLSHMSTSDSEDQEVLPNLQAISEGRVSSVIPMEQPIAVRERAREIKASPGQAEELVIEDFESIVRWAAIQDPPLEVDAIRERLVKRKTLLEAAIPESMGKVTVAALQHIEREYLEKKYVNSETMLGDEISDIPKENFFVSEDNYAWDMDELAQAITANDGVMRNPLSRQLFTSHDIQQILSHPLGQRLKPMQLKQNQLKQGVRPSTIEWVAKVGKIMLEDQSVDTAPSRHAMDEFQAYVATLPKSEQETIKSLKIPGVDSTSRQPFDYTIGESVRDAVANTTCLHKVGDFLSQAAKYLKKQ</sequence>
<dbReference type="AlphaFoldDB" id="A0A1L7X3S9"/>
<evidence type="ECO:0000313" key="3">
    <source>
        <dbReference type="Proteomes" id="UP000184330"/>
    </source>
</evidence>
<gene>
    <name evidence="2" type="ORF">PAC_09570</name>
</gene>
<proteinExistence type="predicted"/>
<dbReference type="OrthoDB" id="5379086at2759"/>
<accession>A0A1L7X3S9</accession>
<evidence type="ECO:0000313" key="2">
    <source>
        <dbReference type="EMBL" id="CZR59676.1"/>
    </source>
</evidence>
<keyword evidence="3" id="KW-1185">Reference proteome</keyword>
<evidence type="ECO:0000256" key="1">
    <source>
        <dbReference type="SAM" id="MobiDB-lite"/>
    </source>
</evidence>
<feature type="compositionally biased region" description="Polar residues" evidence="1">
    <location>
        <begin position="101"/>
        <end position="121"/>
    </location>
</feature>
<dbReference type="EMBL" id="FJOG01000014">
    <property type="protein sequence ID" value="CZR59676.1"/>
    <property type="molecule type" value="Genomic_DNA"/>
</dbReference>
<name>A0A1L7X3S9_9HELO</name>
<reference evidence="2 3" key="1">
    <citation type="submission" date="2016-03" db="EMBL/GenBank/DDBJ databases">
        <authorList>
            <person name="Ploux O."/>
        </authorList>
    </citation>
    <scope>NUCLEOTIDE SEQUENCE [LARGE SCALE GENOMIC DNA]</scope>
    <source>
        <strain evidence="2 3">UAMH 11012</strain>
    </source>
</reference>
<feature type="compositionally biased region" description="Basic and acidic residues" evidence="1">
    <location>
        <begin position="78"/>
        <end position="91"/>
    </location>
</feature>